<evidence type="ECO:0008006" key="3">
    <source>
        <dbReference type="Google" id="ProtNLM"/>
    </source>
</evidence>
<dbReference type="EMBL" id="JACIDO010000017">
    <property type="protein sequence ID" value="MBB3938080.1"/>
    <property type="molecule type" value="Genomic_DNA"/>
</dbReference>
<sequence length="67" mass="7220">MPPRTGKTSAIVLPPETWDTLKKVALVRALAGTAERGSVSEVIRALIDDAMPSLLAEIETHERGPKK</sequence>
<name>A0A7W6C0A8_9HYPH</name>
<dbReference type="Proteomes" id="UP000531216">
    <property type="component" value="Unassembled WGS sequence"/>
</dbReference>
<dbReference type="AlphaFoldDB" id="A0A7W6C0A8"/>
<keyword evidence="2" id="KW-1185">Reference proteome</keyword>
<gene>
    <name evidence="1" type="ORF">GGR05_004250</name>
</gene>
<accession>A0A7W6C0A8</accession>
<protein>
    <recommendedName>
        <fullName evidence="3">Ribbon-helix-helix domain-containing protein</fullName>
    </recommendedName>
</protein>
<proteinExistence type="predicted"/>
<evidence type="ECO:0000313" key="2">
    <source>
        <dbReference type="Proteomes" id="UP000531216"/>
    </source>
</evidence>
<dbReference type="RefSeq" id="WP_139224726.1">
    <property type="nucleotide sequence ID" value="NZ_FOOA01000028.1"/>
</dbReference>
<comment type="caution">
    <text evidence="1">The sequence shown here is derived from an EMBL/GenBank/DDBJ whole genome shotgun (WGS) entry which is preliminary data.</text>
</comment>
<dbReference type="OrthoDB" id="9921748at2"/>
<organism evidence="1 2">
    <name type="scientific">Aureimonas phyllosphaerae</name>
    <dbReference type="NCBI Taxonomy" id="1166078"/>
    <lineage>
        <taxon>Bacteria</taxon>
        <taxon>Pseudomonadati</taxon>
        <taxon>Pseudomonadota</taxon>
        <taxon>Alphaproteobacteria</taxon>
        <taxon>Hyphomicrobiales</taxon>
        <taxon>Aurantimonadaceae</taxon>
        <taxon>Aureimonas</taxon>
    </lineage>
</organism>
<reference evidence="1 2" key="1">
    <citation type="submission" date="2020-08" db="EMBL/GenBank/DDBJ databases">
        <title>Genomic Encyclopedia of Type Strains, Phase IV (KMG-IV): sequencing the most valuable type-strain genomes for metagenomic binning, comparative biology and taxonomic classification.</title>
        <authorList>
            <person name="Goeker M."/>
        </authorList>
    </citation>
    <scope>NUCLEOTIDE SEQUENCE [LARGE SCALE GENOMIC DNA]</scope>
    <source>
        <strain evidence="1 2">DSM 25024</strain>
    </source>
</reference>
<evidence type="ECO:0000313" key="1">
    <source>
        <dbReference type="EMBL" id="MBB3938080.1"/>
    </source>
</evidence>